<evidence type="ECO:0000256" key="1">
    <source>
        <dbReference type="SAM" id="MobiDB-lite"/>
    </source>
</evidence>
<proteinExistence type="predicted"/>
<dbReference type="EMBL" id="BKCJ010247613">
    <property type="protein sequence ID" value="GEZ16404.1"/>
    <property type="molecule type" value="Genomic_DNA"/>
</dbReference>
<accession>A0A699I3K3</accession>
<comment type="caution">
    <text evidence="2">The sequence shown here is derived from an EMBL/GenBank/DDBJ whole genome shotgun (WGS) entry which is preliminary data.</text>
</comment>
<feature type="compositionally biased region" description="Acidic residues" evidence="1">
    <location>
        <begin position="111"/>
        <end position="123"/>
    </location>
</feature>
<protein>
    <submittedName>
        <fullName evidence="2">Uncharacterized protein</fullName>
    </submittedName>
</protein>
<gene>
    <name evidence="2" type="ORF">Tci_488377</name>
</gene>
<feature type="region of interest" description="Disordered" evidence="1">
    <location>
        <begin position="1"/>
        <end position="123"/>
    </location>
</feature>
<organism evidence="2">
    <name type="scientific">Tanacetum cinerariifolium</name>
    <name type="common">Dalmatian daisy</name>
    <name type="synonym">Chrysanthemum cinerariifolium</name>
    <dbReference type="NCBI Taxonomy" id="118510"/>
    <lineage>
        <taxon>Eukaryota</taxon>
        <taxon>Viridiplantae</taxon>
        <taxon>Streptophyta</taxon>
        <taxon>Embryophyta</taxon>
        <taxon>Tracheophyta</taxon>
        <taxon>Spermatophyta</taxon>
        <taxon>Magnoliopsida</taxon>
        <taxon>eudicotyledons</taxon>
        <taxon>Gunneridae</taxon>
        <taxon>Pentapetalae</taxon>
        <taxon>asterids</taxon>
        <taxon>campanulids</taxon>
        <taxon>Asterales</taxon>
        <taxon>Asteraceae</taxon>
        <taxon>Asteroideae</taxon>
        <taxon>Anthemideae</taxon>
        <taxon>Anthemidinae</taxon>
        <taxon>Tanacetum</taxon>
    </lineage>
</organism>
<feature type="compositionally biased region" description="Basic and acidic residues" evidence="1">
    <location>
        <begin position="56"/>
        <end position="68"/>
    </location>
</feature>
<dbReference type="AlphaFoldDB" id="A0A699I3K3"/>
<evidence type="ECO:0000313" key="2">
    <source>
        <dbReference type="EMBL" id="GEZ16404.1"/>
    </source>
</evidence>
<name>A0A699I3K3_TANCI</name>
<sequence>MCDSVLRRSNNTGRGDEAHGLDTSILDRVVDRTTSPTPSGTTIPPASLEELAITLPDRKAVTKADNASKRKASTGPEISSNATKRIRSSKKGFEVGPSRQAAGDGVKQDDDGTLDDDDQCDDPEFAMEDIESLNDDVDDGRNDSDGNVDPYYEARFGNTAGDVLRRDILPLVPGPYYIPYPYDEGSGSDSPPYTKDDLKEIHRVNLGLRKKSFTRILRIAV</sequence>
<feature type="compositionally biased region" description="Low complexity" evidence="1">
    <location>
        <begin position="33"/>
        <end position="47"/>
    </location>
</feature>
<reference evidence="2" key="1">
    <citation type="journal article" date="2019" name="Sci. Rep.">
        <title>Draft genome of Tanacetum cinerariifolium, the natural source of mosquito coil.</title>
        <authorList>
            <person name="Yamashiro T."/>
            <person name="Shiraishi A."/>
            <person name="Satake H."/>
            <person name="Nakayama K."/>
        </authorList>
    </citation>
    <scope>NUCLEOTIDE SEQUENCE</scope>
</reference>